<feature type="region of interest" description="Disordered" evidence="1">
    <location>
        <begin position="1"/>
        <end position="23"/>
    </location>
</feature>
<evidence type="ECO:0008006" key="4">
    <source>
        <dbReference type="Google" id="ProtNLM"/>
    </source>
</evidence>
<evidence type="ECO:0000313" key="2">
    <source>
        <dbReference type="EMBL" id="MBA2114654.1"/>
    </source>
</evidence>
<feature type="compositionally biased region" description="Low complexity" evidence="1">
    <location>
        <begin position="259"/>
        <end position="270"/>
    </location>
</feature>
<dbReference type="EMBL" id="JABRWO010000004">
    <property type="protein sequence ID" value="MBA2114654.1"/>
    <property type="molecule type" value="Genomic_DNA"/>
</dbReference>
<organism evidence="2 3">
    <name type="scientific">Bremerella alba</name>
    <dbReference type="NCBI Taxonomy" id="980252"/>
    <lineage>
        <taxon>Bacteria</taxon>
        <taxon>Pseudomonadati</taxon>
        <taxon>Planctomycetota</taxon>
        <taxon>Planctomycetia</taxon>
        <taxon>Pirellulales</taxon>
        <taxon>Pirellulaceae</taxon>
        <taxon>Bremerella</taxon>
    </lineage>
</organism>
<feature type="compositionally biased region" description="Polar residues" evidence="1">
    <location>
        <begin position="133"/>
        <end position="142"/>
    </location>
</feature>
<gene>
    <name evidence="2" type="ORF">HOV93_18200</name>
</gene>
<dbReference type="Proteomes" id="UP000551616">
    <property type="component" value="Unassembled WGS sequence"/>
</dbReference>
<feature type="region of interest" description="Disordered" evidence="1">
    <location>
        <begin position="112"/>
        <end position="167"/>
    </location>
</feature>
<dbReference type="Pfam" id="PF12277">
    <property type="entry name" value="DUF3618"/>
    <property type="match status" value="1"/>
</dbReference>
<name>A0A7V8V4Q0_9BACT</name>
<sequence>MVERKDYVGNRFGNGHHSSEEIKRQVDHTRAEMDSTIDALIDRLDPAAVLSKTIHGFLGGGSKAAGKSARVAGKAGNSLADMGENLLEKAKDNPVPTAMIALGAAWLMMGNDDDDDDNPLDDLESDPTMAEHATSSGRSTSAEIGHGVKSAASSVKHGAQDAYSATGQKAEDLAHAAQRAGKTSYRKARKGVRKSKQGYDIAMLKAPLAVGGIALGLGLLCGVLIPETEAEDEWMGSTRDDLLETGKETAREVRDRGMEAVAAAADAASESLDEEGLGPQDLKDKLSQTAESAKDAAKEDWKSSQEG</sequence>
<reference evidence="2 3" key="1">
    <citation type="submission" date="2020-05" db="EMBL/GenBank/DDBJ databases">
        <title>Bremerella alba sp. nov., a novel planctomycete isolated from the surface of the macroalga Fucus spiralis.</title>
        <authorList>
            <person name="Godinho O."/>
            <person name="Botelho R."/>
            <person name="Albuquerque L."/>
            <person name="Wiegand S."/>
            <person name="Da Costa M.S."/>
            <person name="Lobo-Da-Cunha A."/>
            <person name="Jogler C."/>
            <person name="Lage O.M."/>
        </authorList>
    </citation>
    <scope>NUCLEOTIDE SEQUENCE [LARGE SCALE GENOMIC DNA]</scope>
    <source>
        <strain evidence="2 3">FF15</strain>
    </source>
</reference>
<evidence type="ECO:0000256" key="1">
    <source>
        <dbReference type="SAM" id="MobiDB-lite"/>
    </source>
</evidence>
<evidence type="ECO:0000313" key="3">
    <source>
        <dbReference type="Proteomes" id="UP000551616"/>
    </source>
</evidence>
<proteinExistence type="predicted"/>
<dbReference type="RefSeq" id="WP_207396111.1">
    <property type="nucleotide sequence ID" value="NZ_JABRWO010000004.1"/>
</dbReference>
<keyword evidence="3" id="KW-1185">Reference proteome</keyword>
<dbReference type="AlphaFoldDB" id="A0A7V8V4Q0"/>
<feature type="compositionally biased region" description="Acidic residues" evidence="1">
    <location>
        <begin position="112"/>
        <end position="125"/>
    </location>
</feature>
<dbReference type="InterPro" id="IPR022062">
    <property type="entry name" value="DUF3618"/>
</dbReference>
<feature type="region of interest" description="Disordered" evidence="1">
    <location>
        <begin position="256"/>
        <end position="307"/>
    </location>
</feature>
<feature type="compositionally biased region" description="Basic and acidic residues" evidence="1">
    <location>
        <begin position="281"/>
        <end position="307"/>
    </location>
</feature>
<protein>
    <recommendedName>
        <fullName evidence="4">DUF3618 domain-containing protein</fullName>
    </recommendedName>
</protein>
<accession>A0A7V8V4Q0</accession>
<comment type="caution">
    <text evidence="2">The sequence shown here is derived from an EMBL/GenBank/DDBJ whole genome shotgun (WGS) entry which is preliminary data.</text>
</comment>